<dbReference type="GO" id="GO:0015628">
    <property type="term" value="P:protein secretion by the type II secretion system"/>
    <property type="evidence" value="ECO:0007669"/>
    <property type="project" value="InterPro"/>
</dbReference>
<evidence type="ECO:0000256" key="5">
    <source>
        <dbReference type="ARBA" id="ARBA00022519"/>
    </source>
</evidence>
<feature type="transmembrane region" description="Helical" evidence="11">
    <location>
        <begin position="12"/>
        <end position="33"/>
    </location>
</feature>
<keyword evidence="6 11" id="KW-0812">Transmembrane</keyword>
<dbReference type="Pfam" id="PF12019">
    <property type="entry name" value="GspH"/>
    <property type="match status" value="1"/>
</dbReference>
<dbReference type="Pfam" id="PF07963">
    <property type="entry name" value="N_methyl"/>
    <property type="match status" value="1"/>
</dbReference>
<evidence type="ECO:0000313" key="13">
    <source>
        <dbReference type="EMBL" id="MBB4865158.1"/>
    </source>
</evidence>
<keyword evidence="4" id="KW-0488">Methylation</keyword>
<evidence type="ECO:0000256" key="2">
    <source>
        <dbReference type="ARBA" id="ARBA00021549"/>
    </source>
</evidence>
<dbReference type="PROSITE" id="PS00409">
    <property type="entry name" value="PROKAR_NTER_METHYL"/>
    <property type="match status" value="1"/>
</dbReference>
<dbReference type="InterPro" id="IPR012902">
    <property type="entry name" value="N_methyl_site"/>
</dbReference>
<protein>
    <recommendedName>
        <fullName evidence="2">Type II secretion system protein H</fullName>
    </recommendedName>
    <alternativeName>
        <fullName evidence="10">General secretion pathway protein H</fullName>
    </alternativeName>
</protein>
<dbReference type="RefSeq" id="WP_184592338.1">
    <property type="nucleotide sequence ID" value="NZ_JACHLI010000017.1"/>
</dbReference>
<evidence type="ECO:0000256" key="9">
    <source>
        <dbReference type="ARBA" id="ARBA00025772"/>
    </source>
</evidence>
<keyword evidence="3" id="KW-1003">Cell membrane</keyword>
<name>A0A7W7KN60_PSENT</name>
<evidence type="ECO:0000256" key="7">
    <source>
        <dbReference type="ARBA" id="ARBA00022989"/>
    </source>
</evidence>
<dbReference type="PRINTS" id="PR00885">
    <property type="entry name" value="BCTERIALGSPH"/>
</dbReference>
<dbReference type="GO" id="GO:0015627">
    <property type="term" value="C:type II protein secretion system complex"/>
    <property type="evidence" value="ECO:0007669"/>
    <property type="project" value="InterPro"/>
</dbReference>
<evidence type="ECO:0000256" key="11">
    <source>
        <dbReference type="SAM" id="Phobius"/>
    </source>
</evidence>
<sequence>MSRPKASAGFTLIELMIVVVLVAIFASIALPSFQTLIRNNRTESAANELFALLQYARSEAVTRSLSVTATAANGSWVIAQGSTSLRSMTVPASPMGINPNSVTLTFYSNGTASSNTDIYVCQDSNAASGYLISVKVTGMVKIWPRGKSSASASLGSCG</sequence>
<keyword evidence="8 11" id="KW-0472">Membrane</keyword>
<comment type="caution">
    <text evidence="13">The sequence shown here is derived from an EMBL/GenBank/DDBJ whole genome shotgun (WGS) entry which is preliminary data.</text>
</comment>
<evidence type="ECO:0000256" key="6">
    <source>
        <dbReference type="ARBA" id="ARBA00022692"/>
    </source>
</evidence>
<evidence type="ECO:0000256" key="4">
    <source>
        <dbReference type="ARBA" id="ARBA00022481"/>
    </source>
</evidence>
<proteinExistence type="inferred from homology"/>
<dbReference type="NCBIfam" id="TIGR02532">
    <property type="entry name" value="IV_pilin_GFxxxE"/>
    <property type="match status" value="1"/>
</dbReference>
<evidence type="ECO:0000256" key="1">
    <source>
        <dbReference type="ARBA" id="ARBA00004377"/>
    </source>
</evidence>
<evidence type="ECO:0000259" key="12">
    <source>
        <dbReference type="Pfam" id="PF12019"/>
    </source>
</evidence>
<dbReference type="Gene3D" id="3.30.700.10">
    <property type="entry name" value="Glycoprotein, Type 4 Pilin"/>
    <property type="match status" value="1"/>
</dbReference>
<comment type="similarity">
    <text evidence="9">Belongs to the GSP H family.</text>
</comment>
<dbReference type="InterPro" id="IPR022346">
    <property type="entry name" value="T2SS_GspH"/>
</dbReference>
<organism evidence="13 14">
    <name type="scientific">Pseudomonas nitroreducens</name>
    <dbReference type="NCBI Taxonomy" id="46680"/>
    <lineage>
        <taxon>Bacteria</taxon>
        <taxon>Pseudomonadati</taxon>
        <taxon>Pseudomonadota</taxon>
        <taxon>Gammaproteobacteria</taxon>
        <taxon>Pseudomonadales</taxon>
        <taxon>Pseudomonadaceae</taxon>
        <taxon>Pseudomonas</taxon>
    </lineage>
</organism>
<gene>
    <name evidence="13" type="ORF">HNP46_004038</name>
</gene>
<evidence type="ECO:0000313" key="14">
    <source>
        <dbReference type="Proteomes" id="UP000566995"/>
    </source>
</evidence>
<dbReference type="EMBL" id="JACHLI010000017">
    <property type="protein sequence ID" value="MBB4865158.1"/>
    <property type="molecule type" value="Genomic_DNA"/>
</dbReference>
<dbReference type="InterPro" id="IPR002416">
    <property type="entry name" value="T2SS_protein-GspH"/>
</dbReference>
<feature type="domain" description="General secretion pathway GspH" evidence="12">
    <location>
        <begin position="45"/>
        <end position="138"/>
    </location>
</feature>
<evidence type="ECO:0000256" key="3">
    <source>
        <dbReference type="ARBA" id="ARBA00022475"/>
    </source>
</evidence>
<dbReference type="SUPFAM" id="SSF54523">
    <property type="entry name" value="Pili subunits"/>
    <property type="match status" value="1"/>
</dbReference>
<dbReference type="Proteomes" id="UP000566995">
    <property type="component" value="Unassembled WGS sequence"/>
</dbReference>
<dbReference type="InterPro" id="IPR045584">
    <property type="entry name" value="Pilin-like"/>
</dbReference>
<keyword evidence="7 11" id="KW-1133">Transmembrane helix</keyword>
<reference evidence="13 14" key="1">
    <citation type="submission" date="2020-08" db="EMBL/GenBank/DDBJ databases">
        <title>Functional genomics of gut bacteria from endangered species of beetles.</title>
        <authorList>
            <person name="Carlos-Shanley C."/>
        </authorList>
    </citation>
    <scope>NUCLEOTIDE SEQUENCE [LARGE SCALE GENOMIC DNA]</scope>
    <source>
        <strain evidence="13 14">S00179</strain>
    </source>
</reference>
<evidence type="ECO:0000256" key="10">
    <source>
        <dbReference type="ARBA" id="ARBA00030775"/>
    </source>
</evidence>
<keyword evidence="5" id="KW-0997">Cell inner membrane</keyword>
<dbReference type="GO" id="GO:0005886">
    <property type="term" value="C:plasma membrane"/>
    <property type="evidence" value="ECO:0007669"/>
    <property type="project" value="UniProtKB-SubCell"/>
</dbReference>
<dbReference type="AlphaFoldDB" id="A0A7W7KN60"/>
<accession>A0A7W7KN60</accession>
<evidence type="ECO:0000256" key="8">
    <source>
        <dbReference type="ARBA" id="ARBA00023136"/>
    </source>
</evidence>
<comment type="subcellular location">
    <subcellularLocation>
        <location evidence="1">Cell inner membrane</location>
        <topology evidence="1">Single-pass membrane protein</topology>
    </subcellularLocation>
</comment>